<evidence type="ECO:0000256" key="7">
    <source>
        <dbReference type="ARBA" id="ARBA00023251"/>
    </source>
</evidence>
<evidence type="ECO:0000313" key="11">
    <source>
        <dbReference type="EMBL" id="GHI62764.1"/>
    </source>
</evidence>
<dbReference type="PANTHER" id="PTHR42718">
    <property type="entry name" value="MAJOR FACILITATOR SUPERFAMILY MULTIDRUG TRANSPORTER MFSC"/>
    <property type="match status" value="1"/>
</dbReference>
<dbReference type="Proteomes" id="UP000649259">
    <property type="component" value="Unassembled WGS sequence"/>
</dbReference>
<dbReference type="Gene3D" id="1.20.1250.20">
    <property type="entry name" value="MFS general substrate transporter like domains"/>
    <property type="match status" value="1"/>
</dbReference>
<gene>
    <name evidence="11" type="ORF">Saso_44140</name>
</gene>
<feature type="transmembrane region" description="Helical" evidence="9">
    <location>
        <begin position="267"/>
        <end position="286"/>
    </location>
</feature>
<dbReference type="InterPro" id="IPR004638">
    <property type="entry name" value="EmrB-like"/>
</dbReference>
<feature type="transmembrane region" description="Helical" evidence="9">
    <location>
        <begin position="224"/>
        <end position="246"/>
    </location>
</feature>
<feature type="region of interest" description="Disordered" evidence="8">
    <location>
        <begin position="464"/>
        <end position="493"/>
    </location>
</feature>
<feature type="transmembrane region" description="Helical" evidence="9">
    <location>
        <begin position="110"/>
        <end position="130"/>
    </location>
</feature>
<dbReference type="NCBIfam" id="TIGR00711">
    <property type="entry name" value="efflux_EmrB"/>
    <property type="match status" value="1"/>
</dbReference>
<protein>
    <submittedName>
        <fullName evidence="11">MFS transporter</fullName>
    </submittedName>
</protein>
<feature type="compositionally biased region" description="Low complexity" evidence="8">
    <location>
        <begin position="464"/>
        <end position="480"/>
    </location>
</feature>
<evidence type="ECO:0000256" key="8">
    <source>
        <dbReference type="SAM" id="MobiDB-lite"/>
    </source>
</evidence>
<evidence type="ECO:0000256" key="6">
    <source>
        <dbReference type="ARBA" id="ARBA00023136"/>
    </source>
</evidence>
<dbReference type="InterPro" id="IPR011701">
    <property type="entry name" value="MFS"/>
</dbReference>
<feature type="transmembrane region" description="Helical" evidence="9">
    <location>
        <begin position="52"/>
        <end position="71"/>
    </location>
</feature>
<reference evidence="12" key="1">
    <citation type="submission" date="2023-07" db="EMBL/GenBank/DDBJ databases">
        <title>Whole genome shotgun sequence of Streptomyces cacaoi subsp. asoensis NBRC 13813.</title>
        <authorList>
            <person name="Komaki H."/>
            <person name="Tamura T."/>
        </authorList>
    </citation>
    <scope>NUCLEOTIDE SEQUENCE [LARGE SCALE GENOMIC DNA]</scope>
    <source>
        <strain evidence="12">NBRC 13813</strain>
    </source>
</reference>
<evidence type="ECO:0000256" key="1">
    <source>
        <dbReference type="ARBA" id="ARBA00004651"/>
    </source>
</evidence>
<keyword evidence="5 9" id="KW-1133">Transmembrane helix</keyword>
<accession>A0ABQ3S3R8</accession>
<evidence type="ECO:0000256" key="4">
    <source>
        <dbReference type="ARBA" id="ARBA00022692"/>
    </source>
</evidence>
<dbReference type="PRINTS" id="PR01036">
    <property type="entry name" value="TCRTETB"/>
</dbReference>
<feature type="domain" description="Major facilitator superfamily (MFS) profile" evidence="10">
    <location>
        <begin position="14"/>
        <end position="459"/>
    </location>
</feature>
<comment type="subcellular location">
    <subcellularLocation>
        <location evidence="1">Cell membrane</location>
        <topology evidence="1">Multi-pass membrane protein</topology>
    </subcellularLocation>
</comment>
<evidence type="ECO:0000313" key="12">
    <source>
        <dbReference type="Proteomes" id="UP000649259"/>
    </source>
</evidence>
<keyword evidence="2" id="KW-0813">Transport</keyword>
<evidence type="ECO:0000256" key="3">
    <source>
        <dbReference type="ARBA" id="ARBA00022475"/>
    </source>
</evidence>
<feature type="transmembrane region" description="Helical" evidence="9">
    <location>
        <begin position="168"/>
        <end position="186"/>
    </location>
</feature>
<feature type="transmembrane region" description="Helical" evidence="9">
    <location>
        <begin position="306"/>
        <end position="324"/>
    </location>
</feature>
<feature type="transmembrane region" description="Helical" evidence="9">
    <location>
        <begin position="137"/>
        <end position="156"/>
    </location>
</feature>
<evidence type="ECO:0000259" key="10">
    <source>
        <dbReference type="PROSITE" id="PS50850"/>
    </source>
</evidence>
<evidence type="ECO:0000256" key="5">
    <source>
        <dbReference type="ARBA" id="ARBA00022989"/>
    </source>
</evidence>
<dbReference type="PANTHER" id="PTHR42718:SF42">
    <property type="entry name" value="EXPORT PROTEIN"/>
    <property type="match status" value="1"/>
</dbReference>
<dbReference type="RefSeq" id="WP_189925275.1">
    <property type="nucleotide sequence ID" value="NZ_BMSI01000011.1"/>
</dbReference>
<feature type="transmembrane region" description="Helical" evidence="9">
    <location>
        <begin position="80"/>
        <end position="98"/>
    </location>
</feature>
<dbReference type="PROSITE" id="PS50850">
    <property type="entry name" value="MFS"/>
    <property type="match status" value="1"/>
</dbReference>
<dbReference type="CDD" id="cd17321">
    <property type="entry name" value="MFS_MMR_MDR_like"/>
    <property type="match status" value="1"/>
</dbReference>
<dbReference type="InterPro" id="IPR020846">
    <property type="entry name" value="MFS_dom"/>
</dbReference>
<dbReference type="EMBL" id="BNEB01000003">
    <property type="protein sequence ID" value="GHI62764.1"/>
    <property type="molecule type" value="Genomic_DNA"/>
</dbReference>
<feature type="transmembrane region" description="Helical" evidence="9">
    <location>
        <begin position="435"/>
        <end position="454"/>
    </location>
</feature>
<dbReference type="SUPFAM" id="SSF103473">
    <property type="entry name" value="MFS general substrate transporter"/>
    <property type="match status" value="1"/>
</dbReference>
<comment type="caution">
    <text evidence="11">The sequence shown here is derived from an EMBL/GenBank/DDBJ whole genome shotgun (WGS) entry which is preliminary data.</text>
</comment>
<dbReference type="GeneID" id="91472268"/>
<name>A0ABQ3S3R8_9ACTN</name>
<organism evidence="11 12">
    <name type="scientific">Streptomyces asoensis</name>
    <dbReference type="NCBI Taxonomy" id="249586"/>
    <lineage>
        <taxon>Bacteria</taxon>
        <taxon>Bacillati</taxon>
        <taxon>Actinomycetota</taxon>
        <taxon>Actinomycetes</taxon>
        <taxon>Kitasatosporales</taxon>
        <taxon>Streptomycetaceae</taxon>
        <taxon>Streptomyces</taxon>
    </lineage>
</organism>
<feature type="transmembrane region" description="Helical" evidence="9">
    <location>
        <begin position="404"/>
        <end position="423"/>
    </location>
</feature>
<feature type="transmembrane region" description="Helical" evidence="9">
    <location>
        <begin position="12"/>
        <end position="32"/>
    </location>
</feature>
<evidence type="ECO:0000256" key="2">
    <source>
        <dbReference type="ARBA" id="ARBA00022448"/>
    </source>
</evidence>
<dbReference type="Gene3D" id="1.20.1720.10">
    <property type="entry name" value="Multidrug resistance protein D"/>
    <property type="match status" value="1"/>
</dbReference>
<feature type="transmembrane region" description="Helical" evidence="9">
    <location>
        <begin position="198"/>
        <end position="218"/>
    </location>
</feature>
<keyword evidence="3" id="KW-1003">Cell membrane</keyword>
<dbReference type="InterPro" id="IPR036259">
    <property type="entry name" value="MFS_trans_sf"/>
</dbReference>
<keyword evidence="6 9" id="KW-0472">Membrane</keyword>
<keyword evidence="7" id="KW-0046">Antibiotic resistance</keyword>
<sequence>MSQQTAQRGGTVWALVITSVAGFMAALDNLVVTTALPSIREDLGGGLGDLEWTVSAYTLTFAVLLMFGAALGDRFGRRRMFLAGLTVFTVASAAAAMAPGIDSLIAARAVQGVGAAVMMPLTLTLLTAAVPAAKRGMAYGIWGAVNGLAVASGPLIGGSLTEHVSWHWIFWLNVPLGVALLPLARLRLAESYGTGAPLDIPGTLLASGGLFGVVYGLVRGPADGWTSSLVLTGLVAGGALLVGFVLHGLRAENPMLPMRLFRSRAFAGINAASLLMFLGMFGSIFLLSQYMQGVLGYSPTEAGLRMLPWTGMPMLVAPIAGILSDRIGGRPVVAAGLFFQAVGLGWMASVVTVDASYAVQLPGLIVSGIGMALFFAPASSLVMSSVRPQEQGIASGANNALREVGGALGIAIMASIFSAQGGYESGQSFVDGLRPALVTGSAVVALAGVAALVIPAARRAARTGAETDETAAAASAKTGTQSRPEPALEDVAH</sequence>
<keyword evidence="4 9" id="KW-0812">Transmembrane</keyword>
<keyword evidence="12" id="KW-1185">Reference proteome</keyword>
<evidence type="ECO:0000256" key="9">
    <source>
        <dbReference type="SAM" id="Phobius"/>
    </source>
</evidence>
<proteinExistence type="predicted"/>
<feature type="transmembrane region" description="Helical" evidence="9">
    <location>
        <begin position="331"/>
        <end position="351"/>
    </location>
</feature>
<feature type="transmembrane region" description="Helical" evidence="9">
    <location>
        <begin position="363"/>
        <end position="383"/>
    </location>
</feature>
<dbReference type="Pfam" id="PF07690">
    <property type="entry name" value="MFS_1"/>
    <property type="match status" value="1"/>
</dbReference>